<dbReference type="GeneID" id="81378688"/>
<keyword evidence="1" id="KW-0560">Oxidoreductase</keyword>
<accession>A0A9W9TVJ4</accession>
<gene>
    <name evidence="2" type="ORF">N7469_000601</name>
</gene>
<reference evidence="2" key="1">
    <citation type="submission" date="2022-11" db="EMBL/GenBank/DDBJ databases">
        <authorList>
            <person name="Petersen C."/>
        </authorList>
    </citation>
    <scope>NUCLEOTIDE SEQUENCE</scope>
    <source>
        <strain evidence="2">IBT 23319</strain>
    </source>
</reference>
<dbReference type="AlphaFoldDB" id="A0A9W9TVJ4"/>
<evidence type="ECO:0000313" key="3">
    <source>
        <dbReference type="Proteomes" id="UP001147733"/>
    </source>
</evidence>
<protein>
    <recommendedName>
        <fullName evidence="4">Oxidoreductase AflY</fullName>
    </recommendedName>
</protein>
<dbReference type="InterPro" id="IPR025337">
    <property type="entry name" value="Questin_oxidase-like"/>
</dbReference>
<keyword evidence="3" id="KW-1185">Reference proteome</keyword>
<evidence type="ECO:0000313" key="2">
    <source>
        <dbReference type="EMBL" id="KAJ5242274.1"/>
    </source>
</evidence>
<evidence type="ECO:0000256" key="1">
    <source>
        <dbReference type="ARBA" id="ARBA00023002"/>
    </source>
</evidence>
<sequence>MTSNIQLSPTSLGIFKAADIAPGSIEKCNTLLDINHEKYHIFFQDPAFHNHMAHSLLTNLSLGATPQEIEDRFNDLVPIQREIPDIDQVLLKDLGNPESFYNAIGQIHQYHTFLEFFKGEILVKGWKEVLQTFLFARTKLANRMLAQLLEGVYHPLIHLGFGVEFEQPAIIAEALAQAASHDRMNIEDLFFEAENLASKTKAQQIQKPKPLIELLSEVRASETIRNGPRWSDLGGKMKNGVIGRAGDALAKIASQFAIRDDDHEDLERRTAEMISVCAYLVGSVLRKDRKRKLDFFVMHAVNSSIFCTVLIRQDWIKLEDKIRLIEWKGRLDLAWYAAEGCPSLDDVAISNYTGSSEMDWQDLYSAARNECDDGHVSKFVRALKHGENETKPYEDGEWGTYFPMKGDMWLKLARICLDTTKGLPWEVKWVWFAGFNEAWQRPDLQL</sequence>
<dbReference type="EMBL" id="JAPQKT010000001">
    <property type="protein sequence ID" value="KAJ5242274.1"/>
    <property type="molecule type" value="Genomic_DNA"/>
</dbReference>
<name>A0A9W9TVJ4_PENCI</name>
<reference evidence="2" key="2">
    <citation type="journal article" date="2023" name="IMA Fungus">
        <title>Comparative genomic study of the Penicillium genus elucidates a diverse pangenome and 15 lateral gene transfer events.</title>
        <authorList>
            <person name="Petersen C."/>
            <person name="Sorensen T."/>
            <person name="Nielsen M.R."/>
            <person name="Sondergaard T.E."/>
            <person name="Sorensen J.L."/>
            <person name="Fitzpatrick D.A."/>
            <person name="Frisvad J.C."/>
            <person name="Nielsen K.L."/>
        </authorList>
    </citation>
    <scope>NUCLEOTIDE SEQUENCE</scope>
    <source>
        <strain evidence="2">IBT 23319</strain>
    </source>
</reference>
<evidence type="ECO:0008006" key="4">
    <source>
        <dbReference type="Google" id="ProtNLM"/>
    </source>
</evidence>
<dbReference type="OrthoDB" id="10004862at2759"/>
<proteinExistence type="predicted"/>
<dbReference type="PANTHER" id="PTHR35870:SF7">
    <property type="entry name" value="BAEYER-VILLIGER OXIDASE MDPL"/>
    <property type="match status" value="1"/>
</dbReference>
<organism evidence="2 3">
    <name type="scientific">Penicillium citrinum</name>
    <dbReference type="NCBI Taxonomy" id="5077"/>
    <lineage>
        <taxon>Eukaryota</taxon>
        <taxon>Fungi</taxon>
        <taxon>Dikarya</taxon>
        <taxon>Ascomycota</taxon>
        <taxon>Pezizomycotina</taxon>
        <taxon>Eurotiomycetes</taxon>
        <taxon>Eurotiomycetidae</taxon>
        <taxon>Eurotiales</taxon>
        <taxon>Aspergillaceae</taxon>
        <taxon>Penicillium</taxon>
    </lineage>
</organism>
<dbReference type="PANTHER" id="PTHR35870">
    <property type="entry name" value="PROTEIN, PUTATIVE (AFU_ORTHOLOGUE AFUA_5G03330)-RELATED"/>
    <property type="match status" value="1"/>
</dbReference>
<dbReference type="Pfam" id="PF14027">
    <property type="entry name" value="Questin_oxidase"/>
    <property type="match status" value="1"/>
</dbReference>
<dbReference type="GO" id="GO:0016491">
    <property type="term" value="F:oxidoreductase activity"/>
    <property type="evidence" value="ECO:0007669"/>
    <property type="project" value="UniProtKB-KW"/>
</dbReference>
<comment type="caution">
    <text evidence="2">The sequence shown here is derived from an EMBL/GenBank/DDBJ whole genome shotgun (WGS) entry which is preliminary data.</text>
</comment>
<dbReference type="Proteomes" id="UP001147733">
    <property type="component" value="Unassembled WGS sequence"/>
</dbReference>
<dbReference type="RefSeq" id="XP_056505278.1">
    <property type="nucleotide sequence ID" value="XM_056639521.1"/>
</dbReference>